<keyword evidence="4" id="KW-1185">Reference proteome</keyword>
<feature type="compositionally biased region" description="Low complexity" evidence="1">
    <location>
        <begin position="143"/>
        <end position="153"/>
    </location>
</feature>
<feature type="region of interest" description="Disordered" evidence="1">
    <location>
        <begin position="287"/>
        <end position="309"/>
    </location>
</feature>
<dbReference type="PANTHER" id="PTHR21505:SF12">
    <property type="entry name" value="MADF DOMAIN-CONTAINING PROTEIN-RELATED"/>
    <property type="match status" value="1"/>
</dbReference>
<protein>
    <recommendedName>
        <fullName evidence="2">MADF domain-containing protein</fullName>
    </recommendedName>
</protein>
<dbReference type="PROSITE" id="PS51029">
    <property type="entry name" value="MADF"/>
    <property type="match status" value="1"/>
</dbReference>
<feature type="compositionally biased region" description="Basic residues" evidence="1">
    <location>
        <begin position="165"/>
        <end position="174"/>
    </location>
</feature>
<comment type="caution">
    <text evidence="3">The sequence shown here is derived from an EMBL/GenBank/DDBJ whole genome shotgun (WGS) entry which is preliminary data.</text>
</comment>
<dbReference type="EMBL" id="QKKF02015188">
    <property type="protein sequence ID" value="RZF42420.1"/>
    <property type="molecule type" value="Genomic_DNA"/>
</dbReference>
<accession>A0A482XA94</accession>
<proteinExistence type="predicted"/>
<reference evidence="3 4" key="1">
    <citation type="journal article" date="2017" name="Gigascience">
        <title>Genome sequence of the small brown planthopper, Laodelphax striatellus.</title>
        <authorList>
            <person name="Zhu J."/>
            <person name="Jiang F."/>
            <person name="Wang X."/>
            <person name="Yang P."/>
            <person name="Bao Y."/>
            <person name="Zhao W."/>
            <person name="Wang W."/>
            <person name="Lu H."/>
            <person name="Wang Q."/>
            <person name="Cui N."/>
            <person name="Li J."/>
            <person name="Chen X."/>
            <person name="Luo L."/>
            <person name="Yu J."/>
            <person name="Kang L."/>
            <person name="Cui F."/>
        </authorList>
    </citation>
    <scope>NUCLEOTIDE SEQUENCE [LARGE SCALE GENOMIC DNA]</scope>
    <source>
        <strain evidence="3">Lst14</strain>
    </source>
</reference>
<evidence type="ECO:0000256" key="1">
    <source>
        <dbReference type="SAM" id="MobiDB-lite"/>
    </source>
</evidence>
<dbReference type="InParanoid" id="A0A482XA94"/>
<feature type="domain" description="MADF" evidence="2">
    <location>
        <begin position="10"/>
        <end position="106"/>
    </location>
</feature>
<feature type="compositionally biased region" description="Acidic residues" evidence="1">
    <location>
        <begin position="125"/>
        <end position="135"/>
    </location>
</feature>
<dbReference type="InterPro" id="IPR006578">
    <property type="entry name" value="MADF-dom"/>
</dbReference>
<evidence type="ECO:0000313" key="4">
    <source>
        <dbReference type="Proteomes" id="UP000291343"/>
    </source>
</evidence>
<dbReference type="FunCoup" id="A0A482XA94">
    <property type="interactions" value="17"/>
</dbReference>
<evidence type="ECO:0000313" key="3">
    <source>
        <dbReference type="EMBL" id="RZF42420.1"/>
    </source>
</evidence>
<dbReference type="AlphaFoldDB" id="A0A482XA94"/>
<dbReference type="Proteomes" id="UP000291343">
    <property type="component" value="Unassembled WGS sequence"/>
</dbReference>
<dbReference type="PANTHER" id="PTHR21505">
    <property type="entry name" value="MADF DOMAIN-CONTAINING PROTEIN-RELATED"/>
    <property type="match status" value="1"/>
</dbReference>
<evidence type="ECO:0000259" key="2">
    <source>
        <dbReference type="PROSITE" id="PS51029"/>
    </source>
</evidence>
<dbReference type="OrthoDB" id="6629625at2759"/>
<feature type="region of interest" description="Disordered" evidence="1">
    <location>
        <begin position="125"/>
        <end position="175"/>
    </location>
</feature>
<sequence length="309" mass="34979">MKWSVEETIKLVQLYGEFECLWNITCVDYKNKTKRASAYEAIVTEFNKQDFGVAELKQKIKNLRCTYNQERLKVEKSNKSGAGIKDVYIPALKWFHIMETFMTSIKGTSETEDNLNKTNSEQNDEIDFMNDDEDTPSLSHPHQSQSTAQASTSKETETHQLPKQPFKKAKYSKKRNSEQLRESVAELCNIHGSLTANASQLEDNDNTAFGAYVGVTLNKLPLEESIVAQHEIQSILTKYRLQSCSQAAPFPHLSDSLPSGPPSTTSNLWLNHSIPIQREDRSISPQSLIYSSDTQDISEEEIETSTTIE</sequence>
<dbReference type="SMART" id="SM00595">
    <property type="entry name" value="MADF"/>
    <property type="match status" value="1"/>
</dbReference>
<dbReference type="Pfam" id="PF10545">
    <property type="entry name" value="MADF_DNA_bdg"/>
    <property type="match status" value="1"/>
</dbReference>
<organism evidence="3 4">
    <name type="scientific">Laodelphax striatellus</name>
    <name type="common">Small brown planthopper</name>
    <name type="synonym">Delphax striatella</name>
    <dbReference type="NCBI Taxonomy" id="195883"/>
    <lineage>
        <taxon>Eukaryota</taxon>
        <taxon>Metazoa</taxon>
        <taxon>Ecdysozoa</taxon>
        <taxon>Arthropoda</taxon>
        <taxon>Hexapoda</taxon>
        <taxon>Insecta</taxon>
        <taxon>Pterygota</taxon>
        <taxon>Neoptera</taxon>
        <taxon>Paraneoptera</taxon>
        <taxon>Hemiptera</taxon>
        <taxon>Auchenorrhyncha</taxon>
        <taxon>Fulgoroidea</taxon>
        <taxon>Delphacidae</taxon>
        <taxon>Criomorphinae</taxon>
        <taxon>Laodelphax</taxon>
    </lineage>
</organism>
<name>A0A482XA94_LAOST</name>
<gene>
    <name evidence="3" type="ORF">LSTR_LSTR011558</name>
</gene>